<protein>
    <submittedName>
        <fullName evidence="1">Uncharacterized protein</fullName>
    </submittedName>
</protein>
<dbReference type="EMBL" id="FNED01000008">
    <property type="protein sequence ID" value="SDI83501.1"/>
    <property type="molecule type" value="Genomic_DNA"/>
</dbReference>
<dbReference type="Proteomes" id="UP000182836">
    <property type="component" value="Unassembled WGS sequence"/>
</dbReference>
<accession>A0A0D1WCA3</accession>
<dbReference type="PATRIC" id="fig|47500.8.peg.6502"/>
<dbReference type="Proteomes" id="UP000037269">
    <property type="component" value="Unassembled WGS sequence"/>
</dbReference>
<evidence type="ECO:0000313" key="3">
    <source>
        <dbReference type="Proteomes" id="UP000037269"/>
    </source>
</evidence>
<evidence type="ECO:0000313" key="1">
    <source>
        <dbReference type="EMBL" id="KON84264.1"/>
    </source>
</evidence>
<evidence type="ECO:0000313" key="4">
    <source>
        <dbReference type="Proteomes" id="UP000182836"/>
    </source>
</evidence>
<reference evidence="1 3" key="1">
    <citation type="submission" date="2015-07" db="EMBL/GenBank/DDBJ databases">
        <title>Fjat-14205 dsm 2895.</title>
        <authorList>
            <person name="Liu B."/>
            <person name="Wang J."/>
            <person name="Zhu Y."/>
            <person name="Liu G."/>
            <person name="Chen Q."/>
            <person name="Chen Z."/>
            <person name="Lan J."/>
            <person name="Che J."/>
            <person name="Ge C."/>
            <person name="Shi H."/>
            <person name="Pan Z."/>
            <person name="Liu X."/>
        </authorList>
    </citation>
    <scope>NUCLEOTIDE SEQUENCE [LARGE SCALE GENOMIC DNA]</scope>
    <source>
        <strain evidence="1 3">DSM 2895</strain>
    </source>
</reference>
<dbReference type="InterPro" id="IPR036511">
    <property type="entry name" value="TGT-like_sf"/>
</dbReference>
<reference evidence="2 4" key="2">
    <citation type="submission" date="2016-10" db="EMBL/GenBank/DDBJ databases">
        <authorList>
            <person name="de Groot N.N."/>
        </authorList>
    </citation>
    <scope>NUCLEOTIDE SEQUENCE [LARGE SCALE GENOMIC DNA]</scope>
    <source>
        <strain evidence="2 4">DSM 2895</strain>
    </source>
</reference>
<proteinExistence type="predicted"/>
<gene>
    <name evidence="1" type="ORF">AF333_30480</name>
    <name evidence="2" type="ORF">SAMN04487909_108110</name>
</gene>
<dbReference type="RefSeq" id="WP_043065741.1">
    <property type="nucleotide sequence ID" value="NZ_CCMI01000051.1"/>
</dbReference>
<sequence length="233" mass="27104">MRQERGKVHIDIYFVVTGRSSAEIEVIREVKPDKILLSYFYFRNKSLANFVEEIGYKPEIMMDSGAYSAWTQGRNISPVDYMKYIESNKDYIAKYVALDVVGDPELTRAYYEIMRMKGFTPIPVFHYNSDLKYLNYYIECGETYIALGQTVPVTNKNEVVSWVNYLWMCFPQLSFHLLGSSSKVVLDCCQIKSCDSSSWMRMAMNGKPKHIPGKSREAKIKRALWLMRHIMTS</sequence>
<dbReference type="EMBL" id="LGUG01000013">
    <property type="protein sequence ID" value="KON84264.1"/>
    <property type="molecule type" value="Genomic_DNA"/>
</dbReference>
<organism evidence="1 3">
    <name type="scientific">Aneurinibacillus migulanus</name>
    <name type="common">Bacillus migulanus</name>
    <dbReference type="NCBI Taxonomy" id="47500"/>
    <lineage>
        <taxon>Bacteria</taxon>
        <taxon>Bacillati</taxon>
        <taxon>Bacillota</taxon>
        <taxon>Bacilli</taxon>
        <taxon>Bacillales</taxon>
        <taxon>Paenibacillaceae</taxon>
        <taxon>Aneurinibacillus group</taxon>
        <taxon>Aneurinibacillus</taxon>
    </lineage>
</organism>
<dbReference type="GeneID" id="42309451"/>
<dbReference type="STRING" id="47500.AF333_30480"/>
<name>A0A0D1WCA3_ANEMI</name>
<keyword evidence="3" id="KW-1185">Reference proteome</keyword>
<dbReference type="SUPFAM" id="SSF51713">
    <property type="entry name" value="tRNA-guanine transglycosylase"/>
    <property type="match status" value="1"/>
</dbReference>
<evidence type="ECO:0000313" key="2">
    <source>
        <dbReference type="EMBL" id="SDI83501.1"/>
    </source>
</evidence>
<dbReference type="AlphaFoldDB" id="A0A0D1WCA3"/>
<dbReference type="GO" id="GO:0006400">
    <property type="term" value="P:tRNA modification"/>
    <property type="evidence" value="ECO:0007669"/>
    <property type="project" value="InterPro"/>
</dbReference>
<dbReference type="OrthoDB" id="2836045at2"/>